<dbReference type="SUPFAM" id="SSF55874">
    <property type="entry name" value="ATPase domain of HSP90 chaperone/DNA topoisomerase II/histidine kinase"/>
    <property type="match status" value="1"/>
</dbReference>
<feature type="domain" description="HAMP" evidence="16">
    <location>
        <begin position="307"/>
        <end position="359"/>
    </location>
</feature>
<evidence type="ECO:0000256" key="8">
    <source>
        <dbReference type="ARBA" id="ARBA00022741"/>
    </source>
</evidence>
<dbReference type="InterPro" id="IPR005467">
    <property type="entry name" value="His_kinase_dom"/>
</dbReference>
<dbReference type="Proteomes" id="UP000243416">
    <property type="component" value="Unassembled WGS sequence"/>
</dbReference>
<evidence type="ECO:0000313" key="18">
    <source>
        <dbReference type="Proteomes" id="UP000243416"/>
    </source>
</evidence>
<comment type="caution">
    <text evidence="17">The sequence shown here is derived from an EMBL/GenBank/DDBJ whole genome shotgun (WGS) entry which is preliminary data.</text>
</comment>
<dbReference type="Pfam" id="PF02518">
    <property type="entry name" value="HATPase_c"/>
    <property type="match status" value="1"/>
</dbReference>
<accession>A0A656Z6W8</accession>
<dbReference type="Pfam" id="PF00672">
    <property type="entry name" value="HAMP"/>
    <property type="match status" value="1"/>
</dbReference>
<dbReference type="InterPro" id="IPR003661">
    <property type="entry name" value="HisK_dim/P_dom"/>
</dbReference>
<keyword evidence="7 14" id="KW-0812">Transmembrane</keyword>
<dbReference type="InterPro" id="IPR036890">
    <property type="entry name" value="HATPase_C_sf"/>
</dbReference>
<evidence type="ECO:0000256" key="7">
    <source>
        <dbReference type="ARBA" id="ARBA00022692"/>
    </source>
</evidence>
<evidence type="ECO:0000256" key="1">
    <source>
        <dbReference type="ARBA" id="ARBA00000085"/>
    </source>
</evidence>
<feature type="transmembrane region" description="Helical" evidence="14">
    <location>
        <begin position="83"/>
        <end position="106"/>
    </location>
</feature>
<dbReference type="GO" id="GO:0005886">
    <property type="term" value="C:plasma membrane"/>
    <property type="evidence" value="ECO:0007669"/>
    <property type="project" value="UniProtKB-SubCell"/>
</dbReference>
<evidence type="ECO:0000256" key="5">
    <source>
        <dbReference type="ARBA" id="ARBA00022553"/>
    </source>
</evidence>
<organism evidence="17 18">
    <name type="scientific">Sterolibacterium denitrificans</name>
    <dbReference type="NCBI Taxonomy" id="157592"/>
    <lineage>
        <taxon>Bacteria</taxon>
        <taxon>Pseudomonadati</taxon>
        <taxon>Pseudomonadota</taxon>
        <taxon>Betaproteobacteria</taxon>
        <taxon>Nitrosomonadales</taxon>
        <taxon>Sterolibacteriaceae</taxon>
        <taxon>Sterolibacterium</taxon>
    </lineage>
</organism>
<evidence type="ECO:0000256" key="10">
    <source>
        <dbReference type="ARBA" id="ARBA00022840"/>
    </source>
</evidence>
<evidence type="ECO:0000256" key="13">
    <source>
        <dbReference type="ARBA" id="ARBA00023136"/>
    </source>
</evidence>
<keyword evidence="13 14" id="KW-0472">Membrane</keyword>
<dbReference type="PROSITE" id="PS50885">
    <property type="entry name" value="HAMP"/>
    <property type="match status" value="1"/>
</dbReference>
<evidence type="ECO:0000256" key="6">
    <source>
        <dbReference type="ARBA" id="ARBA00022679"/>
    </source>
</evidence>
<evidence type="ECO:0000256" key="2">
    <source>
        <dbReference type="ARBA" id="ARBA00004651"/>
    </source>
</evidence>
<evidence type="ECO:0000256" key="11">
    <source>
        <dbReference type="ARBA" id="ARBA00022989"/>
    </source>
</evidence>
<keyword evidence="5" id="KW-0597">Phosphoprotein</keyword>
<dbReference type="CDD" id="cd06225">
    <property type="entry name" value="HAMP"/>
    <property type="match status" value="1"/>
</dbReference>
<feature type="domain" description="Histidine kinase" evidence="15">
    <location>
        <begin position="508"/>
        <end position="726"/>
    </location>
</feature>
<dbReference type="SMART" id="SM00387">
    <property type="entry name" value="HATPase_c"/>
    <property type="match status" value="1"/>
</dbReference>
<sequence>MTKLNKPAIIAAMLISIVSTILLFLLTSASSNTALFAHNYPLLLGLNVVLVVALVVAVLIQLLGLRREYRQGVFGSRLKSRLLLMLALMAVLPGALVYGVSMQFVVSSIDSWFDVRVDRALEGGLSLARNVLDSQLAELNEQAHGMALQLADIQDPRAVGVRLNRLREQAGMQTATLFSATGQVQSHSALDPDRLLPSLPNAAQLREARQIDGLSLLEGDAGNGMVLRILVPVTSSANALEPRILQVTREVPPSVAQSASSVEAAYRDYQELSLGRQGLSRIYMLTLTLTLLLALFAAIALAIFLARRIAAPLLILAEGTQAVAAGDFTPRAELATHDELGVLTQSFNRMTRQLSEARQETERHRNKVEAASAYLESVLANLSSGVMAFDRNFVLRANNRGACTILGDALDVDDLPLAAWSGHTELKEAILNGFAAAENHEPSAPREWQQQLEIGNTEAGGMMVTQVLLIRGSTLPEAGGGGYVVVFDDITRLIAAQRSLAWGEVARRLAHEIKNPLTPIQLSAERLQHKLADRLDADGRQMLQRATQTIVTQVEAMKTMVNEFRDYARMPPAQLQALDLNALVTDVLELYGNAGVRIDTRLGANLPNVAGDPSQLRQVIHNLLKNAQEAGEEAHKTAPETPLAIRIATHGDAGSGVTLSVSDNGSGFPPQVLAHAFEPYVTTKSRGTGLGLAIVKKIVDEHHGEIRIANRSPSGAEVTIRLPLAA</sequence>
<dbReference type="GO" id="GO:0000155">
    <property type="term" value="F:phosphorelay sensor kinase activity"/>
    <property type="evidence" value="ECO:0007669"/>
    <property type="project" value="InterPro"/>
</dbReference>
<keyword evidence="4" id="KW-1003">Cell membrane</keyword>
<dbReference type="InterPro" id="IPR045671">
    <property type="entry name" value="NtrY-like_N"/>
</dbReference>
<keyword evidence="11 14" id="KW-1133">Transmembrane helix</keyword>
<feature type="transmembrane region" description="Helical" evidence="14">
    <location>
        <begin position="41"/>
        <end position="63"/>
    </location>
</feature>
<keyword evidence="10" id="KW-0067">ATP-binding</keyword>
<evidence type="ECO:0000259" key="15">
    <source>
        <dbReference type="PROSITE" id="PS50109"/>
    </source>
</evidence>
<keyword evidence="18" id="KW-1185">Reference proteome</keyword>
<dbReference type="AlphaFoldDB" id="A0A656Z6W8"/>
<dbReference type="Pfam" id="PF00512">
    <property type="entry name" value="HisKA"/>
    <property type="match status" value="1"/>
</dbReference>
<evidence type="ECO:0000256" key="14">
    <source>
        <dbReference type="SAM" id="Phobius"/>
    </source>
</evidence>
<dbReference type="SUPFAM" id="SSF47384">
    <property type="entry name" value="Homodimeric domain of signal transducing histidine kinase"/>
    <property type="match status" value="1"/>
</dbReference>
<dbReference type="CDD" id="cd00082">
    <property type="entry name" value="HisKA"/>
    <property type="match status" value="1"/>
</dbReference>
<evidence type="ECO:0000313" key="17">
    <source>
        <dbReference type="EMBL" id="KYC28880.1"/>
    </source>
</evidence>
<protein>
    <recommendedName>
        <fullName evidence="3">histidine kinase</fullName>
        <ecNumber evidence="3">2.7.13.3</ecNumber>
    </recommendedName>
</protein>
<name>A0A656Z6W8_9PROT</name>
<dbReference type="Pfam" id="PF19312">
    <property type="entry name" value="NtrY_N"/>
    <property type="match status" value="1"/>
</dbReference>
<dbReference type="SMART" id="SM00304">
    <property type="entry name" value="HAMP"/>
    <property type="match status" value="1"/>
</dbReference>
<dbReference type="PRINTS" id="PR00344">
    <property type="entry name" value="BCTRLSENSOR"/>
</dbReference>
<dbReference type="PROSITE" id="PS50109">
    <property type="entry name" value="HIS_KIN"/>
    <property type="match status" value="1"/>
</dbReference>
<evidence type="ECO:0000256" key="3">
    <source>
        <dbReference type="ARBA" id="ARBA00012438"/>
    </source>
</evidence>
<dbReference type="Gene3D" id="1.10.287.130">
    <property type="match status" value="1"/>
</dbReference>
<dbReference type="PIRSF" id="PIRSF037532">
    <property type="entry name" value="STHK_NtrY"/>
    <property type="match status" value="1"/>
</dbReference>
<keyword evidence="9 17" id="KW-0418">Kinase</keyword>
<dbReference type="Gene3D" id="6.10.340.10">
    <property type="match status" value="1"/>
</dbReference>
<dbReference type="PANTHER" id="PTHR43065">
    <property type="entry name" value="SENSOR HISTIDINE KINASE"/>
    <property type="match status" value="1"/>
</dbReference>
<dbReference type="EC" id="2.7.13.3" evidence="3"/>
<comment type="catalytic activity">
    <reaction evidence="1">
        <text>ATP + protein L-histidine = ADP + protein N-phospho-L-histidine.</text>
        <dbReference type="EC" id="2.7.13.3"/>
    </reaction>
</comment>
<keyword evidence="6" id="KW-0808">Transferase</keyword>
<gene>
    <name evidence="17" type="ORF">ACY05_03945</name>
</gene>
<dbReference type="SMART" id="SM00388">
    <property type="entry name" value="HisKA"/>
    <property type="match status" value="1"/>
</dbReference>
<dbReference type="InterPro" id="IPR036097">
    <property type="entry name" value="HisK_dim/P_sf"/>
</dbReference>
<dbReference type="InterPro" id="IPR004358">
    <property type="entry name" value="Sig_transdc_His_kin-like_C"/>
</dbReference>
<evidence type="ECO:0000256" key="12">
    <source>
        <dbReference type="ARBA" id="ARBA00023012"/>
    </source>
</evidence>
<dbReference type="Gene3D" id="3.30.565.10">
    <property type="entry name" value="Histidine kinase-like ATPase, C-terminal domain"/>
    <property type="match status" value="1"/>
</dbReference>
<dbReference type="InterPro" id="IPR003594">
    <property type="entry name" value="HATPase_dom"/>
</dbReference>
<evidence type="ECO:0000259" key="16">
    <source>
        <dbReference type="PROSITE" id="PS50885"/>
    </source>
</evidence>
<dbReference type="OrthoDB" id="9815750at2"/>
<dbReference type="PANTHER" id="PTHR43065:SF10">
    <property type="entry name" value="PEROXIDE STRESS-ACTIVATED HISTIDINE KINASE MAK3"/>
    <property type="match status" value="1"/>
</dbReference>
<dbReference type="InterPro" id="IPR017232">
    <property type="entry name" value="NtrY"/>
</dbReference>
<dbReference type="GO" id="GO:0005524">
    <property type="term" value="F:ATP binding"/>
    <property type="evidence" value="ECO:0007669"/>
    <property type="project" value="UniProtKB-KW"/>
</dbReference>
<feature type="transmembrane region" description="Helical" evidence="14">
    <location>
        <begin position="282"/>
        <end position="306"/>
    </location>
</feature>
<dbReference type="InterPro" id="IPR003660">
    <property type="entry name" value="HAMP_dom"/>
</dbReference>
<evidence type="ECO:0000256" key="4">
    <source>
        <dbReference type="ARBA" id="ARBA00022475"/>
    </source>
</evidence>
<keyword evidence="8" id="KW-0547">Nucleotide-binding</keyword>
<dbReference type="SUPFAM" id="SSF158472">
    <property type="entry name" value="HAMP domain-like"/>
    <property type="match status" value="1"/>
</dbReference>
<reference evidence="17 18" key="1">
    <citation type="journal article" date="2016" name="ISME J.">
        <title>Integrated multi-omics analyses reveal the biochemical mechanisms and phylogenetic relevance of anaerobic androgen biodegradation in the environment.</title>
        <authorList>
            <person name="Yang F.C."/>
            <person name="Chen Y.L."/>
            <person name="Tang S.L."/>
            <person name="Yu C.P."/>
            <person name="Wang P.H."/>
            <person name="Ismail W."/>
            <person name="Wang C.H."/>
            <person name="Ding J.Y."/>
            <person name="Yang C.Y."/>
            <person name="Yang C.Y."/>
            <person name="Chiang Y.R."/>
        </authorList>
    </citation>
    <scope>NUCLEOTIDE SEQUENCE [LARGE SCALE GENOMIC DNA]</scope>
    <source>
        <strain evidence="17 18">DSM 13999</strain>
    </source>
</reference>
<proteinExistence type="predicted"/>
<dbReference type="EMBL" id="LFZK01000003">
    <property type="protein sequence ID" value="KYC28880.1"/>
    <property type="molecule type" value="Genomic_DNA"/>
</dbReference>
<keyword evidence="12" id="KW-0902">Two-component regulatory system</keyword>
<comment type="subcellular location">
    <subcellularLocation>
        <location evidence="2">Cell membrane</location>
        <topology evidence="2">Multi-pass membrane protein</topology>
    </subcellularLocation>
</comment>
<evidence type="ECO:0000256" key="9">
    <source>
        <dbReference type="ARBA" id="ARBA00022777"/>
    </source>
</evidence>